<dbReference type="Gene3D" id="3.90.230.10">
    <property type="entry name" value="Creatinase/methionine aminopeptidase superfamily"/>
    <property type="match status" value="1"/>
</dbReference>
<dbReference type="InterPro" id="IPR000994">
    <property type="entry name" value="Pept_M24"/>
</dbReference>
<reference evidence="3 4" key="1">
    <citation type="submission" date="2017-04" db="EMBL/GenBank/DDBJ databases">
        <authorList>
            <person name="Afonso C.L."/>
            <person name="Miller P.J."/>
            <person name="Scott M.A."/>
            <person name="Spackman E."/>
            <person name="Goraichik I."/>
            <person name="Dimitrov K.M."/>
            <person name="Suarez D.L."/>
            <person name="Swayne D.E."/>
        </authorList>
    </citation>
    <scope>NUCLEOTIDE SEQUENCE [LARGE SCALE GENOMIC DNA]</scope>
    <source>
        <strain evidence="3 4">USBA 355</strain>
    </source>
</reference>
<accession>A0A1Y6CIZ0</accession>
<keyword evidence="4" id="KW-1185">Reference proteome</keyword>
<dbReference type="InterPro" id="IPR036005">
    <property type="entry name" value="Creatinase/aminopeptidase-like"/>
</dbReference>
<dbReference type="SUPFAM" id="SSF55920">
    <property type="entry name" value="Creatinase/aminopeptidase"/>
    <property type="match status" value="1"/>
</dbReference>
<proteinExistence type="predicted"/>
<name>A0A1Y6CIZ0_9PROT</name>
<dbReference type="Pfam" id="PF01321">
    <property type="entry name" value="Creatinase_N"/>
    <property type="match status" value="1"/>
</dbReference>
<dbReference type="CDD" id="cd01066">
    <property type="entry name" value="APP_MetAP"/>
    <property type="match status" value="1"/>
</dbReference>
<dbReference type="STRING" id="560819.SAMN05428998_12130"/>
<evidence type="ECO:0000313" key="4">
    <source>
        <dbReference type="Proteomes" id="UP000192917"/>
    </source>
</evidence>
<evidence type="ECO:0000313" key="3">
    <source>
        <dbReference type="EMBL" id="SMF56720.1"/>
    </source>
</evidence>
<dbReference type="PANTHER" id="PTHR46112">
    <property type="entry name" value="AMINOPEPTIDASE"/>
    <property type="match status" value="1"/>
</dbReference>
<protein>
    <submittedName>
        <fullName evidence="3">Xaa-Pro dipeptidase</fullName>
    </submittedName>
</protein>
<dbReference type="InterPro" id="IPR029149">
    <property type="entry name" value="Creatin/AminoP/Spt16_N"/>
</dbReference>
<sequence length="410" mass="43140">MPNPQAAPAAPFSEAELARRLAAVRAEMAARGLDLCLLSTPENIYYLSGLDHWGYFAPHLLIVPAEGAMTLVTRAMERVTVANQVRNAAFAGHGDSETAADVTLRLLADRGTARTRGETASSAAVAAVDAAVSGRARIGLELWSSGLPAGLAQGLMQGLPEAEWLDVGGLVDRLRWVKSAEEQALLRRAAALSDVAAGAAIEALADGAPEAEVAAASVAAMIRAGGQLPGFGPFIRPQSRLGEEHTTWGAGRYRKGEAVFLELSGCFARYHAPLGRLVWLGAAPDESLAMAETCTAAFDAVLGALKPGAKAREVYAAWQAVVDAAGLAHYRRHHCGYLVGIGFPPSWTGGNSVTGLRHDSDLEIRAGMSFHILSWLMGTGQGDHFVSNCVLLTEEGPEVLTLTQPPPIVR</sequence>
<dbReference type="AlphaFoldDB" id="A0A1Y6CIZ0"/>
<organism evidence="3 4">
    <name type="scientific">Tistlia consotensis USBA 355</name>
    <dbReference type="NCBI Taxonomy" id="560819"/>
    <lineage>
        <taxon>Bacteria</taxon>
        <taxon>Pseudomonadati</taxon>
        <taxon>Pseudomonadota</taxon>
        <taxon>Alphaproteobacteria</taxon>
        <taxon>Rhodospirillales</taxon>
        <taxon>Rhodovibrionaceae</taxon>
        <taxon>Tistlia</taxon>
    </lineage>
</organism>
<gene>
    <name evidence="3" type="ORF">SAMN05428998_12130</name>
</gene>
<feature type="domain" description="Peptidase M24" evidence="1">
    <location>
        <begin position="185"/>
        <end position="394"/>
    </location>
</feature>
<dbReference type="Gene3D" id="3.40.350.10">
    <property type="entry name" value="Creatinase/prolidase N-terminal domain"/>
    <property type="match status" value="1"/>
</dbReference>
<dbReference type="PANTHER" id="PTHR46112:SF2">
    <property type="entry name" value="XAA-PRO AMINOPEPTIDASE P-RELATED"/>
    <property type="match status" value="1"/>
</dbReference>
<evidence type="ECO:0000259" key="2">
    <source>
        <dbReference type="Pfam" id="PF01321"/>
    </source>
</evidence>
<evidence type="ECO:0000259" key="1">
    <source>
        <dbReference type="Pfam" id="PF00557"/>
    </source>
</evidence>
<dbReference type="SUPFAM" id="SSF53092">
    <property type="entry name" value="Creatinase/prolidase N-terminal domain"/>
    <property type="match status" value="1"/>
</dbReference>
<dbReference type="Pfam" id="PF00557">
    <property type="entry name" value="Peptidase_M24"/>
    <property type="match status" value="1"/>
</dbReference>
<dbReference type="InterPro" id="IPR050659">
    <property type="entry name" value="Peptidase_M24B"/>
</dbReference>
<dbReference type="InterPro" id="IPR000587">
    <property type="entry name" value="Creatinase_N"/>
</dbReference>
<feature type="domain" description="Creatinase N-terminal" evidence="2">
    <location>
        <begin position="20"/>
        <end position="177"/>
    </location>
</feature>
<dbReference type="Proteomes" id="UP000192917">
    <property type="component" value="Unassembled WGS sequence"/>
</dbReference>
<dbReference type="EMBL" id="FWZX01000021">
    <property type="protein sequence ID" value="SMF56720.1"/>
    <property type="molecule type" value="Genomic_DNA"/>
</dbReference>
<dbReference type="RefSeq" id="WP_085124843.1">
    <property type="nucleotide sequence ID" value="NZ_FWZX01000021.1"/>
</dbReference>